<dbReference type="InterPro" id="IPR023592">
    <property type="entry name" value="Galactonate_deHydtase"/>
</dbReference>
<dbReference type="InterPro" id="IPR013341">
    <property type="entry name" value="Mandelate_racemase_N_dom"/>
</dbReference>
<dbReference type="PROSITE" id="PS00908">
    <property type="entry name" value="MR_MLE_1"/>
    <property type="match status" value="1"/>
</dbReference>
<dbReference type="SMART" id="SM00922">
    <property type="entry name" value="MR_MLE"/>
    <property type="match status" value="1"/>
</dbReference>
<dbReference type="InterPro" id="IPR013342">
    <property type="entry name" value="Mandelate_racemase_C"/>
</dbReference>
<dbReference type="GeneID" id="72462969"/>
<protein>
    <submittedName>
        <fullName evidence="5">D-galactonate dehydratase</fullName>
        <ecNumber evidence="5">4.2.1.6</ecNumber>
    </submittedName>
</protein>
<organism evidence="5 6">
    <name type="scientific">Anaerotruncus colihominis</name>
    <dbReference type="NCBI Taxonomy" id="169435"/>
    <lineage>
        <taxon>Bacteria</taxon>
        <taxon>Bacillati</taxon>
        <taxon>Bacillota</taxon>
        <taxon>Clostridia</taxon>
        <taxon>Eubacteriales</taxon>
        <taxon>Oscillospiraceae</taxon>
        <taxon>Anaerotruncus</taxon>
    </lineage>
</organism>
<dbReference type="SFLD" id="SFLDG00179">
    <property type="entry name" value="mandelate_racemase"/>
    <property type="match status" value="1"/>
</dbReference>
<dbReference type="SFLD" id="SFLDF00003">
    <property type="entry name" value="D-galactonate_dehydratase"/>
    <property type="match status" value="1"/>
</dbReference>
<evidence type="ECO:0000256" key="1">
    <source>
        <dbReference type="ARBA" id="ARBA00022723"/>
    </source>
</evidence>
<sequence>MKLTKVETFRIRPRWLLLRLETDDGLIGWGEPVVEGRAATTQACIHELEPYLLGADPRNVEDIWQTIYRGGFYRGGPVLTSALSGIDQALWDIKGKALGVPVHELLGGRVREKMEVYSWIDSDTPEICAKSALEKKAQGFRNIKMLGTGRIGWINDSRAITGLLEKVQAVRDAAGPDFGIAIDFHGRAHQGTAKTLLKELEPLKPLFVEEPVLVENIDVFERLHRFTSIPLATGERNYTRWGFKDLLERGCVDIIQPDLSHAGGISEVRRIAAMAEAYDVALAPHCPLGPVALAACLQVDFACVNACIQEQSIGMAYNKGQEIGDYLRDKSVFQYRDGFVSLLRGPGLGLEVDEDKVRAMEEPDLAWKNPVFRLDDGCVTEW</sequence>
<dbReference type="InterPro" id="IPR036849">
    <property type="entry name" value="Enolase-like_C_sf"/>
</dbReference>
<evidence type="ECO:0000313" key="5">
    <source>
        <dbReference type="EMBL" id="CUQ09011.1"/>
    </source>
</evidence>
<evidence type="ECO:0000256" key="3">
    <source>
        <dbReference type="ARBA" id="ARBA00023239"/>
    </source>
</evidence>
<dbReference type="Proteomes" id="UP000095765">
    <property type="component" value="Unassembled WGS sequence"/>
</dbReference>
<dbReference type="PANTHER" id="PTHR48080:SF2">
    <property type="entry name" value="D-GALACTONATE DEHYDRATASE"/>
    <property type="match status" value="1"/>
</dbReference>
<dbReference type="FunFam" id="3.30.390.10:FF:000003">
    <property type="entry name" value="D-galactonate dehydratase"/>
    <property type="match status" value="1"/>
</dbReference>
<dbReference type="OrthoDB" id="9775391at2"/>
<dbReference type="GO" id="GO:0008869">
    <property type="term" value="F:galactonate dehydratase activity"/>
    <property type="evidence" value="ECO:0007669"/>
    <property type="project" value="UniProtKB-EC"/>
</dbReference>
<dbReference type="GO" id="GO:0046872">
    <property type="term" value="F:metal ion binding"/>
    <property type="evidence" value="ECO:0007669"/>
    <property type="project" value="UniProtKB-KW"/>
</dbReference>
<dbReference type="InterPro" id="IPR018110">
    <property type="entry name" value="Mandel_Rmase/mucon_lact_enz_CS"/>
</dbReference>
<dbReference type="Pfam" id="PF13378">
    <property type="entry name" value="MR_MLE_C"/>
    <property type="match status" value="1"/>
</dbReference>
<evidence type="ECO:0000313" key="6">
    <source>
        <dbReference type="Proteomes" id="UP000095765"/>
    </source>
</evidence>
<evidence type="ECO:0000256" key="2">
    <source>
        <dbReference type="ARBA" id="ARBA00022842"/>
    </source>
</evidence>
<dbReference type="SFLD" id="SFLDS00001">
    <property type="entry name" value="Enolase"/>
    <property type="match status" value="1"/>
</dbReference>
<name>A0A174TKG3_9FIRM</name>
<evidence type="ECO:0000259" key="4">
    <source>
        <dbReference type="SMART" id="SM00922"/>
    </source>
</evidence>
<keyword evidence="2" id="KW-0460">Magnesium</keyword>
<dbReference type="InterPro" id="IPR034593">
    <property type="entry name" value="DgoD-like"/>
</dbReference>
<reference evidence="5 6" key="1">
    <citation type="submission" date="2015-09" db="EMBL/GenBank/DDBJ databases">
        <authorList>
            <consortium name="Pathogen Informatics"/>
        </authorList>
    </citation>
    <scope>NUCLEOTIDE SEQUENCE [LARGE SCALE GENOMIC DNA]</scope>
    <source>
        <strain evidence="5 6">2789STDY5834939</strain>
    </source>
</reference>
<proteinExistence type="predicted"/>
<accession>A0A174TKG3</accession>
<dbReference type="AlphaFoldDB" id="A0A174TKG3"/>
<gene>
    <name evidence="5" type="primary">dgoD_4</name>
    <name evidence="5" type="ORF">ERS852551_03072</name>
</gene>
<dbReference type="PROSITE" id="PS00909">
    <property type="entry name" value="MR_MLE_2"/>
    <property type="match status" value="1"/>
</dbReference>
<dbReference type="PANTHER" id="PTHR48080">
    <property type="entry name" value="D-GALACTONATE DEHYDRATASE-RELATED"/>
    <property type="match status" value="1"/>
</dbReference>
<dbReference type="NCBIfam" id="NF010624">
    <property type="entry name" value="PRK14017.1"/>
    <property type="match status" value="1"/>
</dbReference>
<dbReference type="GO" id="GO:0034194">
    <property type="term" value="P:D-galactonate catabolic process"/>
    <property type="evidence" value="ECO:0007669"/>
    <property type="project" value="InterPro"/>
</dbReference>
<dbReference type="SUPFAM" id="SSF54826">
    <property type="entry name" value="Enolase N-terminal domain-like"/>
    <property type="match status" value="1"/>
</dbReference>
<dbReference type="SUPFAM" id="SSF51604">
    <property type="entry name" value="Enolase C-terminal domain-like"/>
    <property type="match status" value="1"/>
</dbReference>
<dbReference type="CDD" id="cd03325">
    <property type="entry name" value="D-galactonate_dehydratase"/>
    <property type="match status" value="1"/>
</dbReference>
<dbReference type="Pfam" id="PF02746">
    <property type="entry name" value="MR_MLE_N"/>
    <property type="match status" value="1"/>
</dbReference>
<dbReference type="InterPro" id="IPR029065">
    <property type="entry name" value="Enolase_C-like"/>
</dbReference>
<dbReference type="GO" id="GO:0009063">
    <property type="term" value="P:amino acid catabolic process"/>
    <property type="evidence" value="ECO:0007669"/>
    <property type="project" value="InterPro"/>
</dbReference>
<dbReference type="EMBL" id="CZBE01000025">
    <property type="protein sequence ID" value="CUQ09011.1"/>
    <property type="molecule type" value="Genomic_DNA"/>
</dbReference>
<keyword evidence="3 5" id="KW-0456">Lyase</keyword>
<feature type="domain" description="Mandelate racemase/muconate lactonizing enzyme C-terminal" evidence="4">
    <location>
        <begin position="125"/>
        <end position="230"/>
    </location>
</feature>
<keyword evidence="1" id="KW-0479">Metal-binding</keyword>
<dbReference type="RefSeq" id="WP_006873674.1">
    <property type="nucleotide sequence ID" value="NZ_CABIWA010000010.1"/>
</dbReference>
<dbReference type="InterPro" id="IPR029017">
    <property type="entry name" value="Enolase-like_N"/>
</dbReference>
<dbReference type="Gene3D" id="3.20.20.120">
    <property type="entry name" value="Enolase-like C-terminal domain"/>
    <property type="match status" value="1"/>
</dbReference>
<dbReference type="Gene3D" id="3.30.390.10">
    <property type="entry name" value="Enolase-like, N-terminal domain"/>
    <property type="match status" value="1"/>
</dbReference>
<dbReference type="EC" id="4.2.1.6" evidence="5"/>